<protein>
    <recommendedName>
        <fullName evidence="1">Protein TIC 214</fullName>
    </recommendedName>
    <alternativeName>
        <fullName evidence="1">Translocon at the inner envelope membrane of chloroplasts 214</fullName>
    </alternativeName>
</protein>
<geneLocation type="chloroplast" evidence="3"/>
<comment type="function">
    <text evidence="1">Involved in protein precursor import into chloroplasts. May be part of an intermediate translocation complex acting as a protein-conducting channel at the inner envelope.</text>
</comment>
<dbReference type="PANTHER" id="PTHR33163">
    <property type="entry name" value="PROTEIN TIC 214-RELATED"/>
    <property type="match status" value="1"/>
</dbReference>
<dbReference type="GO" id="GO:0009706">
    <property type="term" value="C:chloroplast inner membrane"/>
    <property type="evidence" value="ECO:0007669"/>
    <property type="project" value="UniProtKB-SubCell"/>
</dbReference>
<organism evidence="3">
    <name type="scientific">Coreanomecon hylomeconoides</name>
    <dbReference type="NCBI Taxonomy" id="1780398"/>
    <lineage>
        <taxon>Eukaryota</taxon>
        <taxon>Viridiplantae</taxon>
        <taxon>Streptophyta</taxon>
        <taxon>Embryophyta</taxon>
        <taxon>Tracheophyta</taxon>
        <taxon>Spermatophyta</taxon>
        <taxon>Magnoliopsida</taxon>
        <taxon>Ranunculales</taxon>
        <taxon>Papaveraceae</taxon>
        <taxon>Papaveroideae</taxon>
        <taxon>Coreanomecon</taxon>
    </lineage>
</organism>
<sequence length="1855" mass="220686">MILKSFLLGNLLSLCMKIINSVVVVGLYYGFLTTFSIGPSYLFLLRARVMEEGTEKEVSATTGFITGQLMMFISIYYAPLHLALGRPHTITVLVLPYLLFHFFWNNHKHFFDYGSTTRNSMRNLSIQCVFLNNLIFQLFNHFILPSSTLARLVNIYMFRCNNKMLFVTSSFVGWLIGHILFMKWVGLVLFWIRQNHSIRSNKYLVSELRNSMARIFSILLFITCVYHLGRIPSPTVTKKLKETAETEERGESEEETDVEIETISETKGTKQEQEGSTEEDPSPSLCSEEKEDPDKIDETEEIQVNGKEKAKDKFHFHFKETCYKNSPVYENAYLDGNQENSKLEILKLKEDKDLLWFEKPLVTLLFDYKRWNRPLRYIKNDRFKNAVRNEMSQYFFYTCQSDGKQKISFTYPPSLSYFFEMLKGKMLLCTTEKLFSSEELYNHWIYTNEKKKKNLNNALFNRIDALEKGSLNLDVLEKRTRLCNDETEQECLPERYDPFLNGPYRGTIKKWHSHSSMNMDKSLIIPIEDSIWINKFHSILPTNYQEFEQKKDTFDGKSLLSEQEKMDSENQTKYLFNAVTTDVNEQTIRKESVGIEEIRKKVPRWSYKLIDDLEQQEGEGEEESAEDHEIRSRKAKRVVIFTDTEQTNTTTNTSDQAEEVALIRYSQQSDFRRDLIKGSMRAQRRKTVTWELSQINVHSPLFLDRIDKNLFFSFDTYRMMNLIFKNWMMKSTEFKISDSEEKEIKERDKQKKEKKEENERIAIAETWDTIIFAQAIRGSMLITHSILRKYIVLPSLIIAKNIGRMLLFQFPEWHEDLQEWRREMHIKCTYNGVQLSETEFPKNWLTDGIQIKILFPFCLKPWHSFKLRSHHRDPMKKKEKGEIFCFLTVWGMETELPFGSPRKRPSFFEPISKEFENKIIKIKKKSFLVLRVLKEKTKGFLKVSKEKARWTIKIGLFIKKIMKELVKVNPILLFGLREVEVYELSEKKNGKNSITIINNQIIHESPSPIRSMDWTNYSLTEKKMKDLVDRTSTIRNQIKKIINDKKKNFLIPDMNTSPNETSCDDKRLKPPKNFWQILKRRSARLIRKRHSFIQFWIEKIYMDAFLYLINIHRINLQPFLDLKKKKFDKYKYSYNDETNENRIHLISTIKKPLSNISNKNSQKFCGLFSLSQAYVFYKLSQTQVINKYHFRSVLQYPGTFLFLKDRIKDFFGTQGIFHSESRHKKFRNSGMKNSEMNGWKNWLSSHYHYQYDLSQTTASRLVPQKWRNRVNQSRTVPNKASTKLDSYEKNQLIHYEKQNYYAMDSLPSKKEKLKKQYRYNLLSHKYINYEERKDSYSYISGSSLQVNEGREIPYNYKKYNAYKPEFFYVPGGIAISDCLGEDYIIDMDQNPDRKYFDWRIIYFCLTNKINIGAWTNIDTGTNINKNNKTGTNYYSIIDKIDKKDLSYLAIHKQIKPSNQKKTLFDWMGMNEEILNHPISNLELWFFPEFLGLYDAYRIKPWIIPIKLLLFRFNGNQNTSENKNINGKEKKDLHIPFNEKKDLELENRNQEEKEQSVQEDLGSDLPNQQKEVKEDYGGSDTKKRRKKKQSKSNTEAELDFFLKRYLLFQLRWDNALNQRIINNIKVYCLLLRLNNPKQIAISSIQRGEMSLDVMLIQKDLTLTELIKRGILIIEPTRLSIKWDGQFIMYQTIAISLVHKSKHQTNLKCRERGNADKNYFDESITRHRHERMLGNRDENHYDFLIPENFLSPRRRRELRILICLNSENMNVMERNKVFCNENNIRNCGHFLDESKHLDRDPKKLDTDTNKFIKLKFFLWPNYRLEDLACMNRYWFDTSNGSRFSMSRIYMYPRLRIS</sequence>
<feature type="transmembrane region" description="Helical" evidence="1">
    <location>
        <begin position="212"/>
        <end position="229"/>
    </location>
</feature>
<gene>
    <name evidence="3" type="primary">ycf1</name>
    <name evidence="1" type="synonym">TIC214</name>
    <name evidence="3" type="ORF">CohyCp082</name>
</gene>
<evidence type="ECO:0000256" key="2">
    <source>
        <dbReference type="SAM" id="MobiDB-lite"/>
    </source>
</evidence>
<dbReference type="PANTHER" id="PTHR33163:SF40">
    <property type="entry name" value="PROTEIN TIC 214"/>
    <property type="match status" value="1"/>
</dbReference>
<name>A0A342K6B5_9MAGN</name>
<feature type="compositionally biased region" description="Basic and acidic residues" evidence="2">
    <location>
        <begin position="1543"/>
        <end position="1555"/>
    </location>
</feature>
<evidence type="ECO:0000313" key="3">
    <source>
        <dbReference type="EMBL" id="ALZ50163.1"/>
    </source>
</evidence>
<reference evidence="3" key="1">
    <citation type="journal article" date="2016" name="Mitochondrial DNA Part B Resour">
        <title>Complete plastid genome sequences of Coreanomecon hylomeconoides Nakai (Papaveraceae), a Korea endemic genus.</title>
        <authorList>
            <person name="Kim H.-W."/>
            <person name="Kim K.-J."/>
        </authorList>
    </citation>
    <scope>NUCLEOTIDE SEQUENCE</scope>
</reference>
<feature type="transmembrane region" description="Helical" evidence="1">
    <location>
        <begin position="84"/>
        <end position="104"/>
    </location>
</feature>
<feature type="compositionally biased region" description="Basic and acidic residues" evidence="2">
    <location>
        <begin position="239"/>
        <end position="249"/>
    </location>
</feature>
<proteinExistence type="inferred from homology"/>
<feature type="transmembrane region" description="Helical" evidence="1">
    <location>
        <begin position="58"/>
        <end position="78"/>
    </location>
</feature>
<feature type="compositionally biased region" description="Acidic residues" evidence="2">
    <location>
        <begin position="289"/>
        <end position="298"/>
    </location>
</feature>
<dbReference type="Pfam" id="PF05758">
    <property type="entry name" value="Ycf1"/>
    <property type="match status" value="1"/>
</dbReference>
<feature type="transmembrane region" description="Helical" evidence="1">
    <location>
        <begin position="164"/>
        <end position="192"/>
    </location>
</feature>
<keyword evidence="1" id="KW-0653">Protein transport</keyword>
<keyword evidence="1 3" id="KW-0934">Plastid</keyword>
<feature type="compositionally biased region" description="Acidic residues" evidence="2">
    <location>
        <begin position="250"/>
        <end position="262"/>
    </location>
</feature>
<comment type="similarity">
    <text evidence="1">Belongs to the TIC214 family.</text>
</comment>
<keyword evidence="1" id="KW-1001">Plastid inner membrane</keyword>
<keyword evidence="1" id="KW-0472">Membrane</keyword>
<dbReference type="InterPro" id="IPR008896">
    <property type="entry name" value="TIC214"/>
</dbReference>
<comment type="subcellular location">
    <subcellularLocation>
        <location evidence="1">Plastid</location>
        <location evidence="1">Chloroplast inner membrane</location>
    </subcellularLocation>
</comment>
<keyword evidence="1 3" id="KW-0150">Chloroplast</keyword>
<dbReference type="GO" id="GO:0015031">
    <property type="term" value="P:protein transport"/>
    <property type="evidence" value="ECO:0007669"/>
    <property type="project" value="UniProtKB-KW"/>
</dbReference>
<dbReference type="RefSeq" id="YP_009310020.1">
    <property type="nucleotide sequence ID" value="NC_031446.1"/>
</dbReference>
<accession>A0A342K6B5</accession>
<dbReference type="EMBL" id="KT274030">
    <property type="protein sequence ID" value="ALZ50163.1"/>
    <property type="molecule type" value="Genomic_DNA"/>
</dbReference>
<feature type="transmembrane region" description="Helical" evidence="1">
    <location>
        <begin position="27"/>
        <end position="46"/>
    </location>
</feature>
<dbReference type="GeneID" id="29294960"/>
<feature type="region of interest" description="Disordered" evidence="2">
    <location>
        <begin position="239"/>
        <end position="298"/>
    </location>
</feature>
<feature type="transmembrane region" description="Helical" evidence="1">
    <location>
        <begin position="124"/>
        <end position="144"/>
    </location>
</feature>
<feature type="region of interest" description="Disordered" evidence="2">
    <location>
        <begin position="1543"/>
        <end position="1589"/>
    </location>
</feature>
<keyword evidence="1" id="KW-0813">Transport</keyword>
<evidence type="ECO:0000256" key="1">
    <source>
        <dbReference type="RuleBase" id="RU364085"/>
    </source>
</evidence>
<keyword evidence="1" id="KW-0812">Transmembrane</keyword>
<comment type="subunit">
    <text evidence="1">Part of the Tic complex.</text>
</comment>
<keyword evidence="1" id="KW-1133">Transmembrane helix</keyword>